<dbReference type="Proteomes" id="UP000827737">
    <property type="component" value="Segment"/>
</dbReference>
<reference evidence="1 2" key="1">
    <citation type="submission" date="2021-09" db="EMBL/GenBank/DDBJ databases">
        <authorList>
            <person name="DeLeon-Fernandez R.L."/>
            <person name="Alejandro-Iglesias T.M."/>
            <person name="Baez-Cruz V.A."/>
            <person name="Bragalone-Rodriguez T."/>
            <person name="Braun-Zayas A."/>
            <person name="Carattini-Rivera A.Z."/>
            <person name="Castello-Casta F.M."/>
            <person name="Delgado-Torres D.N."/>
            <person name="Lopez-Castro L."/>
            <person name="Rivera-Torres A.P."/>
            <person name="Rodriguez-Diaz E.A."/>
            <person name="Tejas-Delatorre P.J."/>
            <person name="Torres-Carro S.E."/>
            <person name="Tristani-Rodriguez M."/>
            <person name="Vazquez E."/>
            <person name="Molloy S.D."/>
            <person name="Garlena R.A."/>
            <person name="Russell D.A."/>
            <person name="Jacobs-Sera D."/>
            <person name="Hatfull G.F."/>
        </authorList>
    </citation>
    <scope>NUCLEOTIDE SEQUENCE [LARGE SCALE GENOMIC DNA]</scope>
</reference>
<dbReference type="GeneID" id="70081217"/>
<gene>
    <name evidence="1" type="primary">78</name>
    <name evidence="1" type="ORF">SEA_KUDEFRE_78</name>
</gene>
<evidence type="ECO:0000313" key="1">
    <source>
        <dbReference type="EMBL" id="UDL15367.1"/>
    </source>
</evidence>
<proteinExistence type="predicted"/>
<name>A0AAE8Y6A7_9CAUD</name>
<accession>A0AAE8Y6A7</accession>
<protein>
    <submittedName>
        <fullName evidence="1">Uncharacterized protein</fullName>
    </submittedName>
</protein>
<keyword evidence="2" id="KW-1185">Reference proteome</keyword>
<organism evidence="1 2">
    <name type="scientific">Gordonia phage Kudefre</name>
    <dbReference type="NCBI Taxonomy" id="2885975"/>
    <lineage>
        <taxon>Viruses</taxon>
        <taxon>Duplodnaviria</taxon>
        <taxon>Heunggongvirae</taxon>
        <taxon>Uroviricota</taxon>
        <taxon>Caudoviricetes</taxon>
        <taxon>Deeyouvirinae</taxon>
        <taxon>Octobienvirus</taxon>
        <taxon>Octobienvirus kudefre</taxon>
    </lineage>
</organism>
<sequence>MAIARLRRGSPWLGDCRGHLPLW</sequence>
<dbReference type="EMBL" id="OK040786">
    <property type="protein sequence ID" value="UDL15367.1"/>
    <property type="molecule type" value="Genomic_DNA"/>
</dbReference>
<dbReference type="RefSeq" id="YP_010246597.1">
    <property type="nucleotide sequence ID" value="NC_060136.1"/>
</dbReference>
<evidence type="ECO:0000313" key="2">
    <source>
        <dbReference type="Proteomes" id="UP000827737"/>
    </source>
</evidence>
<dbReference type="KEGG" id="vg:70081217"/>